<dbReference type="Proteomes" id="UP000005384">
    <property type="component" value="Unassembled WGS sequence"/>
</dbReference>
<dbReference type="EMBL" id="ADLN01000071">
    <property type="protein sequence ID" value="EHI59214.1"/>
    <property type="molecule type" value="Genomic_DNA"/>
</dbReference>
<evidence type="ECO:0000256" key="5">
    <source>
        <dbReference type="ARBA" id="ARBA00022801"/>
    </source>
</evidence>
<gene>
    <name evidence="9" type="ORF">HMPREF9473_02798</name>
</gene>
<feature type="domain" description="Peptidase S26" evidence="8">
    <location>
        <begin position="85"/>
        <end position="240"/>
    </location>
</feature>
<evidence type="ECO:0000259" key="8">
    <source>
        <dbReference type="Pfam" id="PF10502"/>
    </source>
</evidence>
<feature type="active site" evidence="6">
    <location>
        <position position="151"/>
    </location>
</feature>
<evidence type="ECO:0000256" key="4">
    <source>
        <dbReference type="ARBA" id="ARBA00013208"/>
    </source>
</evidence>
<evidence type="ECO:0000256" key="1">
    <source>
        <dbReference type="ARBA" id="ARBA00000677"/>
    </source>
</evidence>
<dbReference type="PANTHER" id="PTHR43390">
    <property type="entry name" value="SIGNAL PEPTIDASE I"/>
    <property type="match status" value="1"/>
</dbReference>
<comment type="subcellular location">
    <subcellularLocation>
        <location evidence="2">Cell membrane</location>
        <topology evidence="2">Single-pass type II membrane protein</topology>
    </subcellularLocation>
    <subcellularLocation>
        <location evidence="7">Membrane</location>
        <topology evidence="7">Single-pass type II membrane protein</topology>
    </subcellularLocation>
</comment>
<evidence type="ECO:0000256" key="3">
    <source>
        <dbReference type="ARBA" id="ARBA00009370"/>
    </source>
</evidence>
<comment type="caution">
    <text evidence="9">The sequence shown here is derived from an EMBL/GenBank/DDBJ whole genome shotgun (WGS) entry which is preliminary data.</text>
</comment>
<dbReference type="EC" id="3.4.21.89" evidence="4 7"/>
<dbReference type="GO" id="GO:0004252">
    <property type="term" value="F:serine-type endopeptidase activity"/>
    <property type="evidence" value="ECO:0007669"/>
    <property type="project" value="InterPro"/>
</dbReference>
<dbReference type="InterPro" id="IPR036286">
    <property type="entry name" value="LexA/Signal_pep-like_sf"/>
</dbReference>
<dbReference type="PANTHER" id="PTHR43390:SF1">
    <property type="entry name" value="CHLOROPLAST PROCESSING PEPTIDASE"/>
    <property type="match status" value="1"/>
</dbReference>
<evidence type="ECO:0000256" key="6">
    <source>
        <dbReference type="PIRSR" id="PIRSR600223-1"/>
    </source>
</evidence>
<dbReference type="RefSeq" id="WP_006780777.1">
    <property type="nucleotide sequence ID" value="NZ_CP040506.1"/>
</dbReference>
<evidence type="ECO:0000313" key="10">
    <source>
        <dbReference type="Proteomes" id="UP000005384"/>
    </source>
</evidence>
<reference evidence="9 10" key="1">
    <citation type="submission" date="2011-08" db="EMBL/GenBank/DDBJ databases">
        <title>The Genome Sequence of Clostridium hathewayi WAL-18680.</title>
        <authorList>
            <consortium name="The Broad Institute Genome Sequencing Platform"/>
            <person name="Earl A."/>
            <person name="Ward D."/>
            <person name="Feldgarden M."/>
            <person name="Gevers D."/>
            <person name="Finegold S.M."/>
            <person name="Summanen P.H."/>
            <person name="Molitoris D.R."/>
            <person name="Song M."/>
            <person name="Daigneault M."/>
            <person name="Allen-Vercoe E."/>
            <person name="Young S.K."/>
            <person name="Zeng Q."/>
            <person name="Gargeya S."/>
            <person name="Fitzgerald M."/>
            <person name="Haas B."/>
            <person name="Abouelleil A."/>
            <person name="Alvarado L."/>
            <person name="Arachchi H.M."/>
            <person name="Berlin A."/>
            <person name="Brown A."/>
            <person name="Chapman S.B."/>
            <person name="Chen Z."/>
            <person name="Dunbar C."/>
            <person name="Freedman E."/>
            <person name="Gearin G."/>
            <person name="Gellesch M."/>
            <person name="Goldberg J."/>
            <person name="Griggs A."/>
            <person name="Gujja S."/>
            <person name="Heiman D."/>
            <person name="Howarth C."/>
            <person name="Larson L."/>
            <person name="Lui A."/>
            <person name="MacDonald P.J.P."/>
            <person name="Montmayeur A."/>
            <person name="Murphy C."/>
            <person name="Neiman D."/>
            <person name="Pearson M."/>
            <person name="Priest M."/>
            <person name="Roberts A."/>
            <person name="Saif S."/>
            <person name="Shea T."/>
            <person name="Shenoy N."/>
            <person name="Sisk P."/>
            <person name="Stolte C."/>
            <person name="Sykes S."/>
            <person name="Wortman J."/>
            <person name="Nusbaum C."/>
            <person name="Birren B."/>
        </authorList>
    </citation>
    <scope>NUCLEOTIDE SEQUENCE [LARGE SCALE GENOMIC DNA]</scope>
    <source>
        <strain evidence="9 10">WAL-18680</strain>
    </source>
</reference>
<dbReference type="InterPro" id="IPR019757">
    <property type="entry name" value="Pept_S26A_signal_pept_1_Lys-AS"/>
</dbReference>
<dbReference type="AlphaFoldDB" id="G5IH20"/>
<keyword evidence="7" id="KW-0645">Protease</keyword>
<dbReference type="PRINTS" id="PR00727">
    <property type="entry name" value="LEADERPTASE"/>
</dbReference>
<evidence type="ECO:0000256" key="2">
    <source>
        <dbReference type="ARBA" id="ARBA00004401"/>
    </source>
</evidence>
<dbReference type="GO" id="GO:0005886">
    <property type="term" value="C:plasma membrane"/>
    <property type="evidence" value="ECO:0007669"/>
    <property type="project" value="UniProtKB-SubCell"/>
</dbReference>
<dbReference type="InterPro" id="IPR019758">
    <property type="entry name" value="Pept_S26A_signal_pept_1_CS"/>
</dbReference>
<dbReference type="OrthoDB" id="9802919at2"/>
<name>G5IH20_9FIRM</name>
<dbReference type="InterPro" id="IPR019533">
    <property type="entry name" value="Peptidase_S26"/>
</dbReference>
<dbReference type="InterPro" id="IPR000223">
    <property type="entry name" value="Pept_S26A_signal_pept_1"/>
</dbReference>
<accession>G5IH20</accession>
<dbReference type="SUPFAM" id="SSF51306">
    <property type="entry name" value="LexA/Signal peptidase"/>
    <property type="match status" value="1"/>
</dbReference>
<keyword evidence="7" id="KW-1133">Transmembrane helix</keyword>
<comment type="similarity">
    <text evidence="3 7">Belongs to the peptidase S26 family.</text>
</comment>
<dbReference type="CDD" id="cd06530">
    <property type="entry name" value="S26_SPase_I"/>
    <property type="match status" value="1"/>
</dbReference>
<comment type="catalytic activity">
    <reaction evidence="1 7">
        <text>Cleavage of hydrophobic, N-terminal signal or leader sequences from secreted and periplasmic proteins.</text>
        <dbReference type="EC" id="3.4.21.89"/>
    </reaction>
</comment>
<proteinExistence type="inferred from homology"/>
<dbReference type="PATRIC" id="fig|742737.3.peg.2804"/>
<sequence length="245" mass="27559">MDTAALQGKSRRRQRKKAAHFRVTHFGGFDETQMICYLWDIAKALEAGTDSGDGELVKLNKEMRRRVRVEMRRYFVRRKRRNVKLAATVLMLALAMIGTFGFLIGIDRVSGNSMYPYLNHGDWVVYSRQLGNEIHRDEVVIFEKNGENLVKRVAGLPGDFVEISEAGDRVVVNGEEGNGNYVTLAGSTKGENGNPMSQPMTVMDGQYLMLGDNRGISIDSRDENIGTVPRENILGKVFLIIRMRG</sequence>
<dbReference type="Gene3D" id="2.10.109.10">
    <property type="entry name" value="Umud Fragment, subunit A"/>
    <property type="match status" value="1"/>
</dbReference>
<dbReference type="GO" id="GO:0006465">
    <property type="term" value="P:signal peptide processing"/>
    <property type="evidence" value="ECO:0007669"/>
    <property type="project" value="InterPro"/>
</dbReference>
<dbReference type="Pfam" id="PF10502">
    <property type="entry name" value="Peptidase_S26"/>
    <property type="match status" value="1"/>
</dbReference>
<keyword evidence="10" id="KW-1185">Reference proteome</keyword>
<keyword evidence="5 7" id="KW-0378">Hydrolase</keyword>
<dbReference type="HOGENOM" id="CLU_028723_5_2_9"/>
<feature type="transmembrane region" description="Helical" evidence="7">
    <location>
        <begin position="85"/>
        <end position="106"/>
    </location>
</feature>
<dbReference type="PROSITE" id="PS00761">
    <property type="entry name" value="SPASE_I_3"/>
    <property type="match status" value="1"/>
</dbReference>
<dbReference type="GO" id="GO:0009003">
    <property type="term" value="F:signal peptidase activity"/>
    <property type="evidence" value="ECO:0007669"/>
    <property type="project" value="UniProtKB-EC"/>
</dbReference>
<dbReference type="NCBIfam" id="TIGR02227">
    <property type="entry name" value="sigpep_I_bact"/>
    <property type="match status" value="1"/>
</dbReference>
<feature type="active site" evidence="6">
    <location>
        <position position="113"/>
    </location>
</feature>
<protein>
    <recommendedName>
        <fullName evidence="4 7">Signal peptidase I</fullName>
        <ecNumber evidence="4 7">3.4.21.89</ecNumber>
    </recommendedName>
</protein>
<keyword evidence="7" id="KW-0472">Membrane</keyword>
<organism evidence="9 10">
    <name type="scientific">Hungatella hathewayi WAL-18680</name>
    <dbReference type="NCBI Taxonomy" id="742737"/>
    <lineage>
        <taxon>Bacteria</taxon>
        <taxon>Bacillati</taxon>
        <taxon>Bacillota</taxon>
        <taxon>Clostridia</taxon>
        <taxon>Lachnospirales</taxon>
        <taxon>Lachnospiraceae</taxon>
        <taxon>Hungatella</taxon>
    </lineage>
</organism>
<evidence type="ECO:0000313" key="9">
    <source>
        <dbReference type="EMBL" id="EHI59214.1"/>
    </source>
</evidence>
<keyword evidence="7" id="KW-0812">Transmembrane</keyword>
<dbReference type="PROSITE" id="PS00760">
    <property type="entry name" value="SPASE_I_2"/>
    <property type="match status" value="1"/>
</dbReference>
<evidence type="ECO:0000256" key="7">
    <source>
        <dbReference type="RuleBase" id="RU362042"/>
    </source>
</evidence>